<evidence type="ECO:0000313" key="7">
    <source>
        <dbReference type="EMBL" id="HJC70602.1"/>
    </source>
</evidence>
<feature type="DNA-binding region" description="H-T-H motif" evidence="4">
    <location>
        <begin position="47"/>
        <end position="66"/>
    </location>
</feature>
<dbReference type="PANTHER" id="PTHR47506:SF6">
    <property type="entry name" value="HTH-TYPE TRANSCRIPTIONAL REPRESSOR NEMR"/>
    <property type="match status" value="1"/>
</dbReference>
<evidence type="ECO:0000256" key="3">
    <source>
        <dbReference type="ARBA" id="ARBA00023163"/>
    </source>
</evidence>
<evidence type="ECO:0000256" key="5">
    <source>
        <dbReference type="SAM" id="MobiDB-lite"/>
    </source>
</evidence>
<feature type="region of interest" description="Disordered" evidence="5">
    <location>
        <begin position="1"/>
        <end position="25"/>
    </location>
</feature>
<reference evidence="7" key="2">
    <citation type="submission" date="2021-04" db="EMBL/GenBank/DDBJ databases">
        <authorList>
            <person name="Gilroy R."/>
        </authorList>
    </citation>
    <scope>NUCLEOTIDE SEQUENCE</scope>
    <source>
        <strain evidence="7">CHK130-7132</strain>
    </source>
</reference>
<keyword evidence="2 4" id="KW-0238">DNA-binding</keyword>
<protein>
    <submittedName>
        <fullName evidence="7">TetR family transcriptional regulator</fullName>
    </submittedName>
</protein>
<evidence type="ECO:0000259" key="6">
    <source>
        <dbReference type="PROSITE" id="PS50977"/>
    </source>
</evidence>
<dbReference type="InterPro" id="IPR001647">
    <property type="entry name" value="HTH_TetR"/>
</dbReference>
<sequence>MTAPSSPDAAEAAARAPRARRHDPDRRDRIIDACLEVIAERGVAGTSHRRIAAAADVPLGSMTYHFSGMDELLHEAFTRFADESAVRVEARTASAATLEEALAGFEANIDEDVFGTDRELVLALELYTLAARRPEFREITSAWMARTRACLEPFVDEETAVLLDALNEGLVIQKALHLQAPRPHLAREGVARIAAAAIERARGER</sequence>
<organism evidence="7 8">
    <name type="scientific">Candidatus Brachybacterium intestinipullorum</name>
    <dbReference type="NCBI Taxonomy" id="2838512"/>
    <lineage>
        <taxon>Bacteria</taxon>
        <taxon>Bacillati</taxon>
        <taxon>Actinomycetota</taxon>
        <taxon>Actinomycetes</taxon>
        <taxon>Micrococcales</taxon>
        <taxon>Dermabacteraceae</taxon>
        <taxon>Brachybacterium</taxon>
    </lineage>
</organism>
<evidence type="ECO:0000256" key="2">
    <source>
        <dbReference type="ARBA" id="ARBA00023125"/>
    </source>
</evidence>
<dbReference type="Gene3D" id="1.10.357.10">
    <property type="entry name" value="Tetracycline Repressor, domain 2"/>
    <property type="match status" value="1"/>
</dbReference>
<keyword evidence="1" id="KW-0805">Transcription regulation</keyword>
<proteinExistence type="predicted"/>
<feature type="compositionally biased region" description="Low complexity" evidence="5">
    <location>
        <begin position="1"/>
        <end position="16"/>
    </location>
</feature>
<dbReference type="SUPFAM" id="SSF46689">
    <property type="entry name" value="Homeodomain-like"/>
    <property type="match status" value="1"/>
</dbReference>
<dbReference type="PRINTS" id="PR00455">
    <property type="entry name" value="HTHTETR"/>
</dbReference>
<keyword evidence="3" id="KW-0804">Transcription</keyword>
<dbReference type="Pfam" id="PF00440">
    <property type="entry name" value="TetR_N"/>
    <property type="match status" value="1"/>
</dbReference>
<dbReference type="PANTHER" id="PTHR47506">
    <property type="entry name" value="TRANSCRIPTIONAL REGULATORY PROTEIN"/>
    <property type="match status" value="1"/>
</dbReference>
<comment type="caution">
    <text evidence="7">The sequence shown here is derived from an EMBL/GenBank/DDBJ whole genome shotgun (WGS) entry which is preliminary data.</text>
</comment>
<accession>A0A9D2TJB8</accession>
<dbReference type="AlphaFoldDB" id="A0A9D2TJB8"/>
<feature type="domain" description="HTH tetR-type" evidence="6">
    <location>
        <begin position="24"/>
        <end position="84"/>
    </location>
</feature>
<evidence type="ECO:0000256" key="4">
    <source>
        <dbReference type="PROSITE-ProRule" id="PRU00335"/>
    </source>
</evidence>
<name>A0A9D2TJB8_9MICO</name>
<reference evidence="7" key="1">
    <citation type="journal article" date="2021" name="PeerJ">
        <title>Extensive microbial diversity within the chicken gut microbiome revealed by metagenomics and culture.</title>
        <authorList>
            <person name="Gilroy R."/>
            <person name="Ravi A."/>
            <person name="Getino M."/>
            <person name="Pursley I."/>
            <person name="Horton D.L."/>
            <person name="Alikhan N.F."/>
            <person name="Baker D."/>
            <person name="Gharbi K."/>
            <person name="Hall N."/>
            <person name="Watson M."/>
            <person name="Adriaenssens E.M."/>
            <person name="Foster-Nyarko E."/>
            <person name="Jarju S."/>
            <person name="Secka A."/>
            <person name="Antonio M."/>
            <person name="Oren A."/>
            <person name="Chaudhuri R.R."/>
            <person name="La Ragione R."/>
            <person name="Hildebrand F."/>
            <person name="Pallen M.J."/>
        </authorList>
    </citation>
    <scope>NUCLEOTIDE SEQUENCE</scope>
    <source>
        <strain evidence="7">CHK130-7132</strain>
    </source>
</reference>
<gene>
    <name evidence="7" type="ORF">H9932_13130</name>
</gene>
<dbReference type="GO" id="GO:0003677">
    <property type="term" value="F:DNA binding"/>
    <property type="evidence" value="ECO:0007669"/>
    <property type="project" value="UniProtKB-UniRule"/>
</dbReference>
<dbReference type="EMBL" id="DWWC01000273">
    <property type="protein sequence ID" value="HJC70602.1"/>
    <property type="molecule type" value="Genomic_DNA"/>
</dbReference>
<evidence type="ECO:0000256" key="1">
    <source>
        <dbReference type="ARBA" id="ARBA00023015"/>
    </source>
</evidence>
<dbReference type="PROSITE" id="PS50977">
    <property type="entry name" value="HTH_TETR_2"/>
    <property type="match status" value="1"/>
</dbReference>
<dbReference type="InterPro" id="IPR009057">
    <property type="entry name" value="Homeodomain-like_sf"/>
</dbReference>
<evidence type="ECO:0000313" key="8">
    <source>
        <dbReference type="Proteomes" id="UP000823854"/>
    </source>
</evidence>
<dbReference type="Proteomes" id="UP000823854">
    <property type="component" value="Unassembled WGS sequence"/>
</dbReference>